<evidence type="ECO:0000313" key="6">
    <source>
        <dbReference type="Proteomes" id="UP000577697"/>
    </source>
</evidence>
<sequence length="478" mass="52383">MKIGPTLTAREMVEGFRKGTFSPVEMLDFLLKRIDVLDPVLNSFYLTSAQEARRMAEASSSRWRRGEPLSQLDGVPTSIKDALSSVGHPSYRGSLAHSADRQHFNVDAPTVARMREAGMVFLGKTTMPDFGIFASGLSSKHGITRNPWDLTKTPGGSSAGTAASIAAGLNPLAVGTDIVGSIRLPASFCGIFGFKPSQGRVPYHFPNSPSLVAGPMARSVDDAALLMNIISQPDSRDFSALPFEHIRYDLVLSESVVSPRIGFIRDLGFGGLPDPEVIGSVSHAVEKLRGTGLRITDLDVSFSEDDLRAAERFYKARARAELVQFPEDRRKSASVLSEWSAEAEGQTAVDLYRDFNRLQSMRERTAALIADFDFLILPSVHVPAFEADAPGLPHGRLFEPWINSFLFNLSEQPASSSPCGLTKAGLPIGLQIVGRRFADIDVFRLSKIVEDVFGWRKTLDEMTDNLPTRKEAPWVEKQ</sequence>
<reference evidence="4 6" key="2">
    <citation type="submission" date="2020-08" db="EMBL/GenBank/DDBJ databases">
        <title>Genomic Encyclopedia of Type Strains, Phase IV (KMG-IV): sequencing the most valuable type-strain genomes for metagenomic binning, comparative biology and taxonomic classification.</title>
        <authorList>
            <person name="Goeker M."/>
        </authorList>
    </citation>
    <scope>NUCLEOTIDE SEQUENCE [LARGE SCALE GENOMIC DNA]</scope>
    <source>
        <strain evidence="4 6">DSM 10368</strain>
    </source>
</reference>
<dbReference type="PANTHER" id="PTHR11895:SF7">
    <property type="entry name" value="GLUTAMYL-TRNA(GLN) AMIDOTRANSFERASE SUBUNIT A, MITOCHONDRIAL"/>
    <property type="match status" value="1"/>
</dbReference>
<keyword evidence="3" id="KW-0614">Plasmid</keyword>
<feature type="domain" description="Amidase" evidence="2">
    <location>
        <begin position="26"/>
        <end position="440"/>
    </location>
</feature>
<dbReference type="Proteomes" id="UP000075755">
    <property type="component" value="Plasmid pAA04"/>
</dbReference>
<keyword evidence="6" id="KW-1185">Reference proteome</keyword>
<dbReference type="PANTHER" id="PTHR11895">
    <property type="entry name" value="TRANSAMIDASE"/>
    <property type="match status" value="1"/>
</dbReference>
<accession>A0AAC8YWD8</accession>
<evidence type="ECO:0000256" key="1">
    <source>
        <dbReference type="ARBA" id="ARBA00009199"/>
    </source>
</evidence>
<dbReference type="Pfam" id="PF01425">
    <property type="entry name" value="Amidase"/>
    <property type="match status" value="1"/>
</dbReference>
<dbReference type="EMBL" id="CP015009">
    <property type="protein sequence ID" value="AMS45488.1"/>
    <property type="molecule type" value="Genomic_DNA"/>
</dbReference>
<protein>
    <submittedName>
        <fullName evidence="3 4">Amidase</fullName>
    </submittedName>
</protein>
<dbReference type="AlphaFoldDB" id="A0AAC8YWD8"/>
<organism evidence="3 5">
    <name type="scientific">Aminobacter aminovorans</name>
    <name type="common">Chelatobacter heintzii</name>
    <dbReference type="NCBI Taxonomy" id="83263"/>
    <lineage>
        <taxon>Bacteria</taxon>
        <taxon>Pseudomonadati</taxon>
        <taxon>Pseudomonadota</taxon>
        <taxon>Alphaproteobacteria</taxon>
        <taxon>Hyphomicrobiales</taxon>
        <taxon>Phyllobacteriaceae</taxon>
        <taxon>Aminobacter</taxon>
    </lineage>
</organism>
<dbReference type="Gene3D" id="3.90.1300.10">
    <property type="entry name" value="Amidase signature (AS) domain"/>
    <property type="match status" value="1"/>
</dbReference>
<dbReference type="GO" id="GO:0003824">
    <property type="term" value="F:catalytic activity"/>
    <property type="evidence" value="ECO:0007669"/>
    <property type="project" value="InterPro"/>
</dbReference>
<gene>
    <name evidence="3" type="ORF">AA2016_6598</name>
    <name evidence="4" type="ORF">FHS67_005036</name>
</gene>
<dbReference type="SUPFAM" id="SSF75304">
    <property type="entry name" value="Amidase signature (AS) enzymes"/>
    <property type="match status" value="1"/>
</dbReference>
<dbReference type="EMBL" id="JACICB010000021">
    <property type="protein sequence ID" value="MBB3708696.1"/>
    <property type="molecule type" value="Genomic_DNA"/>
</dbReference>
<evidence type="ECO:0000313" key="5">
    <source>
        <dbReference type="Proteomes" id="UP000075755"/>
    </source>
</evidence>
<name>A0AAC8YWD8_AMIAI</name>
<evidence type="ECO:0000313" key="3">
    <source>
        <dbReference type="EMBL" id="AMS45488.1"/>
    </source>
</evidence>
<comment type="similarity">
    <text evidence="1">Belongs to the amidase family.</text>
</comment>
<evidence type="ECO:0000313" key="4">
    <source>
        <dbReference type="EMBL" id="MBB3708696.1"/>
    </source>
</evidence>
<evidence type="ECO:0000259" key="2">
    <source>
        <dbReference type="Pfam" id="PF01425"/>
    </source>
</evidence>
<dbReference type="RefSeq" id="WP_067970210.1">
    <property type="nucleotide sequence ID" value="NZ_CP015009.1"/>
</dbReference>
<proteinExistence type="inferred from homology"/>
<dbReference type="NCBIfam" id="NF005450">
    <property type="entry name" value="PRK07042.1"/>
    <property type="match status" value="1"/>
</dbReference>
<reference evidence="3 5" key="1">
    <citation type="submission" date="2016-03" db="EMBL/GenBank/DDBJ databases">
        <title>Complete genome of Aminobacter aminovorans KCTC 2477.</title>
        <authorList>
            <person name="Kim K.M."/>
        </authorList>
    </citation>
    <scope>NUCLEOTIDE SEQUENCE [LARGE SCALE GENOMIC DNA]</scope>
    <source>
        <strain evidence="3 5">KCTC 2477</strain>
        <plasmid evidence="3 5">pAA04</plasmid>
    </source>
</reference>
<dbReference type="KEGG" id="aak:AA2016_6598"/>
<geneLocation type="plasmid" evidence="3 5">
    <name>pAA04</name>
</geneLocation>
<dbReference type="Proteomes" id="UP000577697">
    <property type="component" value="Unassembled WGS sequence"/>
</dbReference>
<dbReference type="InterPro" id="IPR000120">
    <property type="entry name" value="Amidase"/>
</dbReference>
<dbReference type="InterPro" id="IPR036928">
    <property type="entry name" value="AS_sf"/>
</dbReference>
<dbReference type="InterPro" id="IPR023631">
    <property type="entry name" value="Amidase_dom"/>
</dbReference>